<keyword evidence="1" id="KW-0812">Transmembrane</keyword>
<dbReference type="Proteomes" id="UP000321820">
    <property type="component" value="Chromosome"/>
</dbReference>
<dbReference type="EMBL" id="CP042806">
    <property type="protein sequence ID" value="QEE30521.1"/>
    <property type="molecule type" value="Genomic_DNA"/>
</dbReference>
<name>A0A5B9EJN1_9BACT</name>
<evidence type="ECO:0000256" key="1">
    <source>
        <dbReference type="SAM" id="Phobius"/>
    </source>
</evidence>
<dbReference type="OrthoDB" id="111059at2"/>
<keyword evidence="3" id="KW-1185">Reference proteome</keyword>
<keyword evidence="1" id="KW-0472">Membrane</keyword>
<protein>
    <submittedName>
        <fullName evidence="2">DUF2157 domain-containing protein</fullName>
    </submittedName>
</protein>
<feature type="transmembrane region" description="Helical" evidence="1">
    <location>
        <begin position="285"/>
        <end position="304"/>
    </location>
</feature>
<feature type="transmembrane region" description="Helical" evidence="1">
    <location>
        <begin position="181"/>
        <end position="201"/>
    </location>
</feature>
<dbReference type="AlphaFoldDB" id="A0A5B9EJN1"/>
<feature type="transmembrane region" description="Helical" evidence="1">
    <location>
        <begin position="262"/>
        <end position="279"/>
    </location>
</feature>
<feature type="transmembrane region" description="Helical" evidence="1">
    <location>
        <begin position="98"/>
        <end position="121"/>
    </location>
</feature>
<evidence type="ECO:0000313" key="3">
    <source>
        <dbReference type="Proteomes" id="UP000321820"/>
    </source>
</evidence>
<organism evidence="2 3">
    <name type="scientific">Terriglobus albidus</name>
    <dbReference type="NCBI Taxonomy" id="1592106"/>
    <lineage>
        <taxon>Bacteria</taxon>
        <taxon>Pseudomonadati</taxon>
        <taxon>Acidobacteriota</taxon>
        <taxon>Terriglobia</taxon>
        <taxon>Terriglobales</taxon>
        <taxon>Acidobacteriaceae</taxon>
        <taxon>Terriglobus</taxon>
    </lineage>
</organism>
<dbReference type="KEGG" id="talb:FTW19_22550"/>
<sequence>MTILARLELWKEQGAISTEQQAHLASLSRGQPFSLSLELNLLLYAGILAFVAGLGWTISTWSQQLGDVLVLTILSIILTASFWYCFSRAPAWSAAETAPPTAIFDYVLYLGCLVWCVELAYLEHRFHVLSGQWDLYLLATALLFLFLAYRFDNRFVLSLALSSLAGWFGLTISHWPSHQDTAYRLYALVYCLVVGAAGAVFERLKWKVHFFTTYLNIVANVLFWAILSGVFDSHDRGLWLVGLLVACAASLAWGLKRRQFVFVAYAAVYGYVGVSWMLIRNTSDSTFVLAYFVFTAIAMIAMLVQVARRFGRPE</sequence>
<evidence type="ECO:0000313" key="2">
    <source>
        <dbReference type="EMBL" id="QEE30521.1"/>
    </source>
</evidence>
<proteinExistence type="predicted"/>
<feature type="transmembrane region" description="Helical" evidence="1">
    <location>
        <begin position="237"/>
        <end position="255"/>
    </location>
</feature>
<feature type="transmembrane region" description="Helical" evidence="1">
    <location>
        <begin position="133"/>
        <end position="149"/>
    </location>
</feature>
<feature type="transmembrane region" description="Helical" evidence="1">
    <location>
        <begin position="156"/>
        <end position="175"/>
    </location>
</feature>
<feature type="transmembrane region" description="Helical" evidence="1">
    <location>
        <begin position="68"/>
        <end position="86"/>
    </location>
</feature>
<keyword evidence="1" id="KW-1133">Transmembrane helix</keyword>
<accession>A0A5B9EJN1</accession>
<feature type="transmembrane region" description="Helical" evidence="1">
    <location>
        <begin position="41"/>
        <end position="62"/>
    </location>
</feature>
<feature type="transmembrane region" description="Helical" evidence="1">
    <location>
        <begin position="213"/>
        <end position="231"/>
    </location>
</feature>
<gene>
    <name evidence="2" type="ORF">FTW19_22550</name>
</gene>
<dbReference type="RefSeq" id="WP_147649833.1">
    <property type="nucleotide sequence ID" value="NZ_CP042806.1"/>
</dbReference>
<reference evidence="2 3" key="1">
    <citation type="submission" date="2019-08" db="EMBL/GenBank/DDBJ databases">
        <title>Complete genome sequence of Terriglobus albidus strain ORNL.</title>
        <authorList>
            <person name="Podar M."/>
        </authorList>
    </citation>
    <scope>NUCLEOTIDE SEQUENCE [LARGE SCALE GENOMIC DNA]</scope>
    <source>
        <strain evidence="2 3">ORNL</strain>
    </source>
</reference>